<organism evidence="1 2">
    <name type="scientific">Marilutibacter maris</name>
    <dbReference type="NCBI Taxonomy" id="1605891"/>
    <lineage>
        <taxon>Bacteria</taxon>
        <taxon>Pseudomonadati</taxon>
        <taxon>Pseudomonadota</taxon>
        <taxon>Gammaproteobacteria</taxon>
        <taxon>Lysobacterales</taxon>
        <taxon>Lysobacteraceae</taxon>
        <taxon>Marilutibacter</taxon>
    </lineage>
</organism>
<dbReference type="Proteomes" id="UP000320431">
    <property type="component" value="Unassembled WGS sequence"/>
</dbReference>
<proteinExistence type="predicted"/>
<accession>A0A508AVU0</accession>
<dbReference type="AlphaFoldDB" id="A0A508AVU0"/>
<name>A0A508AVU0_9GAMM</name>
<sequence length="100" mass="10731">MKMQGESDRSVMDRAQFRQTIICTAAVGAVLGLVPALGSIATRSERVAGPEGFLDWLLYAMNLAGVLVGSVIFCVLVFGMLPMLLQAGFVKLARLWTGRA</sequence>
<evidence type="ECO:0000313" key="1">
    <source>
        <dbReference type="EMBL" id="KAB8195632.1"/>
    </source>
</evidence>
<reference evidence="1 2" key="1">
    <citation type="submission" date="2019-10" db="EMBL/GenBank/DDBJ databases">
        <title>Lysobacter alkalisoli sp. nov., isolated from saline-alkaline soil.</title>
        <authorList>
            <person name="Sun J.-Q."/>
        </authorList>
    </citation>
    <scope>NUCLEOTIDE SEQUENCE [LARGE SCALE GENOMIC DNA]</scope>
    <source>
        <strain evidence="1 2">KCTC 42381</strain>
    </source>
</reference>
<gene>
    <name evidence="1" type="ORF">FKV24_005010</name>
</gene>
<dbReference type="RefSeq" id="WP_141481597.1">
    <property type="nucleotide sequence ID" value="NZ_VICD02000069.1"/>
</dbReference>
<dbReference type="EMBL" id="VICD02000069">
    <property type="protein sequence ID" value="KAB8195632.1"/>
    <property type="molecule type" value="Genomic_DNA"/>
</dbReference>
<protein>
    <submittedName>
        <fullName evidence="1">Uncharacterized protein</fullName>
    </submittedName>
</protein>
<evidence type="ECO:0000313" key="2">
    <source>
        <dbReference type="Proteomes" id="UP000320431"/>
    </source>
</evidence>
<comment type="caution">
    <text evidence="1">The sequence shown here is derived from an EMBL/GenBank/DDBJ whole genome shotgun (WGS) entry which is preliminary data.</text>
</comment>